<dbReference type="PANTHER" id="PTHR46401:SF2">
    <property type="entry name" value="GLYCOSYLTRANSFERASE WBBK-RELATED"/>
    <property type="match status" value="1"/>
</dbReference>
<feature type="domain" description="Glycosyltransferase subfamily 4-like N-terminal" evidence="3">
    <location>
        <begin position="19"/>
        <end position="178"/>
    </location>
</feature>
<dbReference type="SUPFAM" id="SSF53756">
    <property type="entry name" value="UDP-Glycosyltransferase/glycogen phosphorylase"/>
    <property type="match status" value="1"/>
</dbReference>
<organism evidence="4 5">
    <name type="scientific">Christiangramia oceanisediminis</name>
    <dbReference type="NCBI Taxonomy" id="2920386"/>
    <lineage>
        <taxon>Bacteria</taxon>
        <taxon>Pseudomonadati</taxon>
        <taxon>Bacteroidota</taxon>
        <taxon>Flavobacteriia</taxon>
        <taxon>Flavobacteriales</taxon>
        <taxon>Flavobacteriaceae</taxon>
        <taxon>Christiangramia</taxon>
    </lineage>
</organism>
<reference evidence="4" key="1">
    <citation type="submission" date="2022-07" db="EMBL/GenBank/DDBJ databases">
        <title>Gramela sediminis sp. nov., isolated from deep-sea sediment of the Indian Ocean.</title>
        <authorList>
            <person name="Shi H."/>
        </authorList>
    </citation>
    <scope>NUCLEOTIDE SEQUENCE</scope>
    <source>
        <strain evidence="4">GC03-9</strain>
    </source>
</reference>
<dbReference type="Proteomes" id="UP001155280">
    <property type="component" value="Unassembled WGS sequence"/>
</dbReference>
<dbReference type="Pfam" id="PF13439">
    <property type="entry name" value="Glyco_transf_4"/>
    <property type="match status" value="1"/>
</dbReference>
<evidence type="ECO:0000259" key="3">
    <source>
        <dbReference type="Pfam" id="PF13439"/>
    </source>
</evidence>
<gene>
    <name evidence="4" type="ORF">MKO06_06645</name>
</gene>
<feature type="domain" description="Glycosyl transferase family 1" evidence="2">
    <location>
        <begin position="188"/>
        <end position="315"/>
    </location>
</feature>
<keyword evidence="5" id="KW-1185">Reference proteome</keyword>
<dbReference type="PANTHER" id="PTHR46401">
    <property type="entry name" value="GLYCOSYLTRANSFERASE WBBK-RELATED"/>
    <property type="match status" value="1"/>
</dbReference>
<dbReference type="EMBL" id="JANCNS010000001">
    <property type="protein sequence ID" value="MCP9199577.1"/>
    <property type="molecule type" value="Genomic_DNA"/>
</dbReference>
<accession>A0A9X2I557</accession>
<comment type="caution">
    <text evidence="4">The sequence shown here is derived from an EMBL/GenBank/DDBJ whole genome shotgun (WGS) entry which is preliminary data.</text>
</comment>
<dbReference type="RefSeq" id="WP_241549974.1">
    <property type="nucleotide sequence ID" value="NZ_JANCNS010000001.1"/>
</dbReference>
<keyword evidence="1" id="KW-0808">Transferase</keyword>
<dbReference type="CDD" id="cd03809">
    <property type="entry name" value="GT4_MtfB-like"/>
    <property type="match status" value="1"/>
</dbReference>
<proteinExistence type="predicted"/>
<dbReference type="GO" id="GO:0009103">
    <property type="term" value="P:lipopolysaccharide biosynthetic process"/>
    <property type="evidence" value="ECO:0007669"/>
    <property type="project" value="TreeGrafter"/>
</dbReference>
<evidence type="ECO:0000313" key="4">
    <source>
        <dbReference type="EMBL" id="MCP9199577.1"/>
    </source>
</evidence>
<dbReference type="InterPro" id="IPR028098">
    <property type="entry name" value="Glyco_trans_4-like_N"/>
</dbReference>
<evidence type="ECO:0000313" key="5">
    <source>
        <dbReference type="Proteomes" id="UP001155280"/>
    </source>
</evidence>
<dbReference type="Pfam" id="PF00534">
    <property type="entry name" value="Glycos_transf_1"/>
    <property type="match status" value="1"/>
</dbReference>
<dbReference type="GO" id="GO:0016757">
    <property type="term" value="F:glycosyltransferase activity"/>
    <property type="evidence" value="ECO:0007669"/>
    <property type="project" value="InterPro"/>
</dbReference>
<evidence type="ECO:0000256" key="1">
    <source>
        <dbReference type="ARBA" id="ARBA00022679"/>
    </source>
</evidence>
<dbReference type="Gene3D" id="3.40.50.2000">
    <property type="entry name" value="Glycogen Phosphorylase B"/>
    <property type="match status" value="2"/>
</dbReference>
<sequence length="391" mass="45528">MHIVIFVHPGFQKSQSMPRYANLLIEGMRNRKHEVEVWTAKSYFYKLPSPAFIKKWLGYLDQFVIFPIQVKLKLLRKDFNTLFVFTDQALGPWMPLVSKRPFVVHCHDFLAQRSALDQIHENRVKLSGKIYQRLIRKGYRKAKYFISISMKTRDDLHLFLGNKNPEISRVVYNGLNQDFKPGNTEIVRQNLSKRFNLDLNQGFILHVGGNQFYKNRKGVLKIYDTWSDYSARELPLLMIGSEPDMELLALREKSSYRSSIHFLTNVSDENLRLAYQGASVFLYPSIAEGFGWPIAEAMASGCPVITTGEPPMNEVGGEFGIYIPKMPQNEEDMESWVRYSANVLNEFIELEPVEKNKLKRSGIQHARRFDRELALEKIEQVYKEVYQLNEV</sequence>
<name>A0A9X2I557_9FLAO</name>
<evidence type="ECO:0000259" key="2">
    <source>
        <dbReference type="Pfam" id="PF00534"/>
    </source>
</evidence>
<protein>
    <submittedName>
        <fullName evidence="4">Glycosyltransferase family 4 protein</fullName>
    </submittedName>
</protein>
<dbReference type="AlphaFoldDB" id="A0A9X2I557"/>
<dbReference type="InterPro" id="IPR001296">
    <property type="entry name" value="Glyco_trans_1"/>
</dbReference>